<feature type="compositionally biased region" description="Polar residues" evidence="7">
    <location>
        <begin position="531"/>
        <end position="553"/>
    </location>
</feature>
<evidence type="ECO:0000313" key="10">
    <source>
        <dbReference type="Proteomes" id="UP000751190"/>
    </source>
</evidence>
<feature type="transmembrane region" description="Helical" evidence="8">
    <location>
        <begin position="409"/>
        <end position="430"/>
    </location>
</feature>
<dbReference type="InterPro" id="IPR029044">
    <property type="entry name" value="Nucleotide-diphossugar_trans"/>
</dbReference>
<evidence type="ECO:0000256" key="8">
    <source>
        <dbReference type="SAM" id="Phobius"/>
    </source>
</evidence>
<keyword evidence="4 8" id="KW-0812">Transmembrane</keyword>
<feature type="region of interest" description="Disordered" evidence="7">
    <location>
        <begin position="517"/>
        <end position="586"/>
    </location>
</feature>
<name>A0A8J6CC17_DIALT</name>
<dbReference type="InterPro" id="IPR050321">
    <property type="entry name" value="Glycosyltr_2/OpgH_subfam"/>
</dbReference>
<keyword evidence="6 8" id="KW-0472">Membrane</keyword>
<accession>A0A8J6CC17</accession>
<evidence type="ECO:0000256" key="4">
    <source>
        <dbReference type="ARBA" id="ARBA00022692"/>
    </source>
</evidence>
<feature type="compositionally biased region" description="Low complexity" evidence="7">
    <location>
        <begin position="517"/>
        <end position="529"/>
    </location>
</feature>
<evidence type="ECO:0000313" key="9">
    <source>
        <dbReference type="EMBL" id="KAG8469417.1"/>
    </source>
</evidence>
<evidence type="ECO:0000256" key="2">
    <source>
        <dbReference type="ARBA" id="ARBA00022676"/>
    </source>
</evidence>
<comment type="caution">
    <text evidence="9">The sequence shown here is derived from an EMBL/GenBank/DDBJ whole genome shotgun (WGS) entry which is preliminary data.</text>
</comment>
<keyword evidence="5 8" id="KW-1133">Transmembrane helix</keyword>
<dbReference type="CDD" id="cd06423">
    <property type="entry name" value="CESA_like"/>
    <property type="match status" value="1"/>
</dbReference>
<dbReference type="AlphaFoldDB" id="A0A8J6CC17"/>
<sequence length="611" mass="67191">MADAFVGGGHRPALLDQISRGPCNGTCRRVTSLVIAAAFVLPLIAALAWFVVRPLVNDFGDRAAAEVPPVHRLTPMSFTPYFPVDNAGQWALLVCLALACFFNALVSGSTFLLFMRRRFQQCTLYKPRYPRNTGLREHLLDRPISVVVPCYLPNEQFILLETIDHILTKLRHDGPLTLHIVYNTPTPLPFEDELHAKAARQEGVPPGRRLVVTKVEGSRSKAENLNAAFEEIDDDVTAIYDADHHPDPLSLCTLLRKLQNHQVDCVQGSTYIRNTDSSLMSRVIDAEFFVTYFIYFISLQAVAGTGFFGGSNAVWRTCALKGEKFSTTMQTEDIELATRLILKNKRIRFCPEARSGELAPSSLVALYKQRLRWAMGWEQVTLHHIGQVGKARISCWRKLGLVYILPMRWLLAFVSVVAAIVTPILCYVYPPSIWPLALDLLFTLGLVESSLLVACTLLESIYHEAFVQCIFVAAFMLLSPLYLCLQVSMLLASIVRIATGRTGGWVVTQRATGQRAAAAGEGAGHAPPACSSGTHSASAQPTGQRDAQPNGQRDAQPNGQPAGANGGAHPHFSRSPPAARHPMRGLERFYAADTPYRLTSSPPLGLARHTA</sequence>
<dbReference type="Gene3D" id="3.90.550.10">
    <property type="entry name" value="Spore Coat Polysaccharide Biosynthesis Protein SpsA, Chain A"/>
    <property type="match status" value="1"/>
</dbReference>
<dbReference type="PANTHER" id="PTHR43867:SF2">
    <property type="entry name" value="CELLULOSE SYNTHASE CATALYTIC SUBUNIT A [UDP-FORMING]"/>
    <property type="match status" value="1"/>
</dbReference>
<organism evidence="9 10">
    <name type="scientific">Diacronema lutheri</name>
    <name type="common">Unicellular marine alga</name>
    <name type="synonym">Monochrysis lutheri</name>
    <dbReference type="NCBI Taxonomy" id="2081491"/>
    <lineage>
        <taxon>Eukaryota</taxon>
        <taxon>Haptista</taxon>
        <taxon>Haptophyta</taxon>
        <taxon>Pavlovophyceae</taxon>
        <taxon>Pavlovales</taxon>
        <taxon>Pavlovaceae</taxon>
        <taxon>Diacronema</taxon>
    </lineage>
</organism>
<dbReference type="GO" id="GO:0016020">
    <property type="term" value="C:membrane"/>
    <property type="evidence" value="ECO:0007669"/>
    <property type="project" value="UniProtKB-SubCell"/>
</dbReference>
<feature type="transmembrane region" description="Helical" evidence="8">
    <location>
        <begin position="30"/>
        <end position="52"/>
    </location>
</feature>
<proteinExistence type="predicted"/>
<dbReference type="OrthoDB" id="72851at2759"/>
<evidence type="ECO:0000256" key="1">
    <source>
        <dbReference type="ARBA" id="ARBA00004141"/>
    </source>
</evidence>
<keyword evidence="3" id="KW-0808">Transferase</keyword>
<reference evidence="9" key="1">
    <citation type="submission" date="2021-05" db="EMBL/GenBank/DDBJ databases">
        <title>The genome of the haptophyte Pavlova lutheri (Diacronema luteri, Pavlovales) - a model for lipid biosynthesis in eukaryotic algae.</title>
        <authorList>
            <person name="Hulatt C.J."/>
            <person name="Posewitz M.C."/>
        </authorList>
    </citation>
    <scope>NUCLEOTIDE SEQUENCE</scope>
    <source>
        <strain evidence="9">NIVA-4/92</strain>
    </source>
</reference>
<protein>
    <submittedName>
        <fullName evidence="9">Uncharacterized protein</fullName>
    </submittedName>
</protein>
<dbReference type="SUPFAM" id="SSF53448">
    <property type="entry name" value="Nucleotide-diphospho-sugar transferases"/>
    <property type="match status" value="1"/>
</dbReference>
<gene>
    <name evidence="9" type="ORF">KFE25_005872</name>
</gene>
<feature type="transmembrane region" description="Helical" evidence="8">
    <location>
        <begin position="436"/>
        <end position="458"/>
    </location>
</feature>
<evidence type="ECO:0000256" key="5">
    <source>
        <dbReference type="ARBA" id="ARBA00022989"/>
    </source>
</evidence>
<dbReference type="EMBL" id="JAGTXO010000002">
    <property type="protein sequence ID" value="KAG8469417.1"/>
    <property type="molecule type" value="Genomic_DNA"/>
</dbReference>
<evidence type="ECO:0000256" key="3">
    <source>
        <dbReference type="ARBA" id="ARBA00022679"/>
    </source>
</evidence>
<dbReference type="Pfam" id="PF13641">
    <property type="entry name" value="Glyco_tranf_2_3"/>
    <property type="match status" value="1"/>
</dbReference>
<comment type="subcellular location">
    <subcellularLocation>
        <location evidence="1">Membrane</location>
        <topology evidence="1">Multi-pass membrane protein</topology>
    </subcellularLocation>
</comment>
<dbReference type="Proteomes" id="UP000751190">
    <property type="component" value="Unassembled WGS sequence"/>
</dbReference>
<dbReference type="GO" id="GO:0016757">
    <property type="term" value="F:glycosyltransferase activity"/>
    <property type="evidence" value="ECO:0007669"/>
    <property type="project" value="UniProtKB-KW"/>
</dbReference>
<evidence type="ECO:0000256" key="6">
    <source>
        <dbReference type="ARBA" id="ARBA00023136"/>
    </source>
</evidence>
<keyword evidence="2" id="KW-0328">Glycosyltransferase</keyword>
<dbReference type="PANTHER" id="PTHR43867">
    <property type="entry name" value="CELLULOSE SYNTHASE CATALYTIC SUBUNIT A [UDP-FORMING]"/>
    <property type="match status" value="1"/>
</dbReference>
<keyword evidence="10" id="KW-1185">Reference proteome</keyword>
<feature type="transmembrane region" description="Helical" evidence="8">
    <location>
        <begin position="90"/>
        <end position="114"/>
    </location>
</feature>
<evidence type="ECO:0000256" key="7">
    <source>
        <dbReference type="SAM" id="MobiDB-lite"/>
    </source>
</evidence>